<keyword evidence="2" id="KW-1185">Reference proteome</keyword>
<reference evidence="1" key="1">
    <citation type="submission" date="2023-03" db="EMBL/GenBank/DDBJ databases">
        <title>Massive genome expansion in bonnet fungi (Mycena s.s.) driven by repeated elements and novel gene families across ecological guilds.</title>
        <authorList>
            <consortium name="Lawrence Berkeley National Laboratory"/>
            <person name="Harder C.B."/>
            <person name="Miyauchi S."/>
            <person name="Viragh M."/>
            <person name="Kuo A."/>
            <person name="Thoen E."/>
            <person name="Andreopoulos B."/>
            <person name="Lu D."/>
            <person name="Skrede I."/>
            <person name="Drula E."/>
            <person name="Henrissat B."/>
            <person name="Morin E."/>
            <person name="Kohler A."/>
            <person name="Barry K."/>
            <person name="LaButti K."/>
            <person name="Morin E."/>
            <person name="Salamov A."/>
            <person name="Lipzen A."/>
            <person name="Mereny Z."/>
            <person name="Hegedus B."/>
            <person name="Baldrian P."/>
            <person name="Stursova M."/>
            <person name="Weitz H."/>
            <person name="Taylor A."/>
            <person name="Grigoriev I.V."/>
            <person name="Nagy L.G."/>
            <person name="Martin F."/>
            <person name="Kauserud H."/>
        </authorList>
    </citation>
    <scope>NUCLEOTIDE SEQUENCE</scope>
    <source>
        <strain evidence="1">9144</strain>
    </source>
</reference>
<evidence type="ECO:0000313" key="1">
    <source>
        <dbReference type="EMBL" id="KAJ7207177.1"/>
    </source>
</evidence>
<proteinExistence type="predicted"/>
<comment type="caution">
    <text evidence="1">The sequence shown here is derived from an EMBL/GenBank/DDBJ whole genome shotgun (WGS) entry which is preliminary data.</text>
</comment>
<protein>
    <recommendedName>
        <fullName evidence="3">Protein kinase domain-containing protein</fullName>
    </recommendedName>
</protein>
<gene>
    <name evidence="1" type="ORF">GGX14DRAFT_366760</name>
</gene>
<sequence>MLKNEGRIYDALPAHLSEGWSGFNAVRVPNACCMDTRVPATAVVPNFYGYFVPVEESRRGMAILLLEDCGKPIIAIDIMVLSTRAICSTFLYRLKHEEFMQNSFYDRNVLMQPGPLTLPPHRRSLDTPSFRLIDFGRGRSLEILLSEHEANGASEKARKRILREWEESFRSGTTNGALCAVLGP</sequence>
<name>A0AAD6Y9L6_9AGAR</name>
<dbReference type="Proteomes" id="UP001219525">
    <property type="component" value="Unassembled WGS sequence"/>
</dbReference>
<accession>A0AAD6Y9L6</accession>
<dbReference type="AlphaFoldDB" id="A0AAD6Y9L6"/>
<organism evidence="1 2">
    <name type="scientific">Mycena pura</name>
    <dbReference type="NCBI Taxonomy" id="153505"/>
    <lineage>
        <taxon>Eukaryota</taxon>
        <taxon>Fungi</taxon>
        <taxon>Dikarya</taxon>
        <taxon>Basidiomycota</taxon>
        <taxon>Agaricomycotina</taxon>
        <taxon>Agaricomycetes</taxon>
        <taxon>Agaricomycetidae</taxon>
        <taxon>Agaricales</taxon>
        <taxon>Marasmiineae</taxon>
        <taxon>Mycenaceae</taxon>
        <taxon>Mycena</taxon>
    </lineage>
</organism>
<evidence type="ECO:0008006" key="3">
    <source>
        <dbReference type="Google" id="ProtNLM"/>
    </source>
</evidence>
<dbReference type="EMBL" id="JARJCW010000037">
    <property type="protein sequence ID" value="KAJ7207177.1"/>
    <property type="molecule type" value="Genomic_DNA"/>
</dbReference>
<evidence type="ECO:0000313" key="2">
    <source>
        <dbReference type="Proteomes" id="UP001219525"/>
    </source>
</evidence>